<organism evidence="2 3">
    <name type="scientific">Pseudokineococcus basanitobsidens</name>
    <dbReference type="NCBI Taxonomy" id="1926649"/>
    <lineage>
        <taxon>Bacteria</taxon>
        <taxon>Bacillati</taxon>
        <taxon>Actinomycetota</taxon>
        <taxon>Actinomycetes</taxon>
        <taxon>Kineosporiales</taxon>
        <taxon>Kineosporiaceae</taxon>
        <taxon>Pseudokineococcus</taxon>
    </lineage>
</organism>
<evidence type="ECO:0000313" key="2">
    <source>
        <dbReference type="EMBL" id="MEJ5943839.1"/>
    </source>
</evidence>
<keyword evidence="3" id="KW-1185">Reference proteome</keyword>
<dbReference type="RefSeq" id="WP_339573231.1">
    <property type="nucleotide sequence ID" value="NZ_JBBIAA010000001.1"/>
</dbReference>
<dbReference type="Proteomes" id="UP001387100">
    <property type="component" value="Unassembled WGS sequence"/>
</dbReference>
<feature type="region of interest" description="Disordered" evidence="1">
    <location>
        <begin position="433"/>
        <end position="458"/>
    </location>
</feature>
<feature type="compositionally biased region" description="Low complexity" evidence="1">
    <location>
        <begin position="262"/>
        <end position="273"/>
    </location>
</feature>
<protein>
    <submittedName>
        <fullName evidence="2">Uncharacterized protein</fullName>
    </submittedName>
</protein>
<feature type="region of interest" description="Disordered" evidence="1">
    <location>
        <begin position="233"/>
        <end position="288"/>
    </location>
</feature>
<sequence length="458" mass="47753">MAVRDLLARWALRGAAVLLVEVPGGWAVRVAVQRALTARGWREATSPADADALVVCGVPGGGWDEVLGRTWAQLPGPRARASVRAVEDVAGVLDALAVSLGDDDAQRADAASRGLAPEDLAPGDDMHPGGMELAGGEDDLRDGLEMDVLRVPLGPVLPCWPAGLVLRTVLSGDVVVRGRVEVLPGGARGPAVEPGSVDDVARRLDAAAQVLRLAGAVDLAARAVRLRDAVIDVGSSTAPSGGPSSRTSTTTRHQERSSLALRRQSAGGRAPSGARRRHGAGEGAPSLGALRRLHVEKEGDSQHFDDYLRGVGEVRGRVERSRVLAWALRAGDVATSSPTSGAESDAAQASAPGDLRDVGLDGQCRTRDDVRTLLLDLLDPDAHDDDPGRRTRAALEALPERLVGVDVVTARLLVAALDLRTDALDADDLAALAPRDDDSDDDSDDASDEHAHHGHAHG</sequence>
<evidence type="ECO:0000256" key="1">
    <source>
        <dbReference type="SAM" id="MobiDB-lite"/>
    </source>
</evidence>
<gene>
    <name evidence="2" type="ORF">WDZ17_00835</name>
</gene>
<comment type="caution">
    <text evidence="2">The sequence shown here is derived from an EMBL/GenBank/DDBJ whole genome shotgun (WGS) entry which is preliminary data.</text>
</comment>
<reference evidence="2 3" key="1">
    <citation type="journal article" date="2017" name="Int. J. Syst. Evol. Microbiol.">
        <title>Pseudokineococcus basanitobsidens sp. nov., isolated from volcanic rock.</title>
        <authorList>
            <person name="Lee D.W."/>
            <person name="Park M.Y."/>
            <person name="Kim J.J."/>
            <person name="Kim B.S."/>
        </authorList>
    </citation>
    <scope>NUCLEOTIDE SEQUENCE [LARGE SCALE GENOMIC DNA]</scope>
    <source>
        <strain evidence="2 3">DSM 103726</strain>
    </source>
</reference>
<accession>A0ABU8RFI5</accession>
<feature type="region of interest" description="Disordered" evidence="1">
    <location>
        <begin position="334"/>
        <end position="360"/>
    </location>
</feature>
<feature type="compositionally biased region" description="Acidic residues" evidence="1">
    <location>
        <begin position="437"/>
        <end position="447"/>
    </location>
</feature>
<dbReference type="EMBL" id="JBBIAA010000001">
    <property type="protein sequence ID" value="MEJ5943839.1"/>
    <property type="molecule type" value="Genomic_DNA"/>
</dbReference>
<name>A0ABU8RFI5_9ACTN</name>
<feature type="compositionally biased region" description="Low complexity" evidence="1">
    <location>
        <begin position="234"/>
        <end position="251"/>
    </location>
</feature>
<evidence type="ECO:0000313" key="3">
    <source>
        <dbReference type="Proteomes" id="UP001387100"/>
    </source>
</evidence>
<proteinExistence type="predicted"/>